<dbReference type="OrthoDB" id="1494015at2"/>
<proteinExistence type="predicted"/>
<keyword evidence="1" id="KW-0732">Signal</keyword>
<accession>A0A4Y8SDD7</accession>
<name>A0A4Y8SDD7_9SPHI</name>
<keyword evidence="3" id="KW-1185">Reference proteome</keyword>
<protein>
    <recommendedName>
        <fullName evidence="4">DUF4369 domain-containing protein</fullName>
    </recommendedName>
</protein>
<comment type="caution">
    <text evidence="2">The sequence shown here is derived from an EMBL/GenBank/DDBJ whole genome shotgun (WGS) entry which is preliminary data.</text>
</comment>
<gene>
    <name evidence="2" type="ORF">E2R66_14660</name>
</gene>
<evidence type="ECO:0000256" key="1">
    <source>
        <dbReference type="SAM" id="SignalP"/>
    </source>
</evidence>
<evidence type="ECO:0008006" key="4">
    <source>
        <dbReference type="Google" id="ProtNLM"/>
    </source>
</evidence>
<dbReference type="AlphaFoldDB" id="A0A4Y8SDD7"/>
<evidence type="ECO:0000313" key="3">
    <source>
        <dbReference type="Proteomes" id="UP000297540"/>
    </source>
</evidence>
<dbReference type="Proteomes" id="UP000297540">
    <property type="component" value="Unassembled WGS sequence"/>
</dbReference>
<reference evidence="2 3" key="1">
    <citation type="journal article" date="2017" name="Int. J. Syst. Evol. Microbiol.">
        <title>Mucilaginibacterpsychrotolerans sp. nov., isolated from peatlands.</title>
        <authorList>
            <person name="Deng Y."/>
            <person name="Shen L."/>
            <person name="Xu B."/>
            <person name="Liu Y."/>
            <person name="Gu Z."/>
            <person name="Liu H."/>
            <person name="Zhou Y."/>
        </authorList>
    </citation>
    <scope>NUCLEOTIDE SEQUENCE [LARGE SCALE GENOMIC DNA]</scope>
    <source>
        <strain evidence="2 3">NH7-4</strain>
    </source>
</reference>
<evidence type="ECO:0000313" key="2">
    <source>
        <dbReference type="EMBL" id="TFF36691.1"/>
    </source>
</evidence>
<sequence length="236" mass="25175">MYSLKKYISLAAVILLTNLSAFAQKWQPGYFIDVKGVRYDGFIIPNPAGTGPIKNEGFIEFKDADKSTPYKLSTSDLQAYVVGKDSFVVAHAPGNETWAKKELDFVRVVVNEETKIYATRGAGSGSGTGKKVSFAPSLGLSTGGGGYGGGLGGGVGINIGGGGGGGKGDKSQLSYYYGTNTATMRHLTEDNFVDVMSEVMGDEPEVVEQLRAGRFGLRNMDKLVDYFNKVKASHKQ</sequence>
<organism evidence="2 3">
    <name type="scientific">Mucilaginibacter psychrotolerans</name>
    <dbReference type="NCBI Taxonomy" id="1524096"/>
    <lineage>
        <taxon>Bacteria</taxon>
        <taxon>Pseudomonadati</taxon>
        <taxon>Bacteroidota</taxon>
        <taxon>Sphingobacteriia</taxon>
        <taxon>Sphingobacteriales</taxon>
        <taxon>Sphingobacteriaceae</taxon>
        <taxon>Mucilaginibacter</taxon>
    </lineage>
</organism>
<dbReference type="EMBL" id="SOZE01000014">
    <property type="protein sequence ID" value="TFF36691.1"/>
    <property type="molecule type" value="Genomic_DNA"/>
</dbReference>
<feature type="chain" id="PRO_5021266929" description="DUF4369 domain-containing protein" evidence="1">
    <location>
        <begin position="24"/>
        <end position="236"/>
    </location>
</feature>
<feature type="signal peptide" evidence="1">
    <location>
        <begin position="1"/>
        <end position="23"/>
    </location>
</feature>
<dbReference type="RefSeq" id="WP_133232079.1">
    <property type="nucleotide sequence ID" value="NZ_SOZE01000014.1"/>
</dbReference>